<protein>
    <submittedName>
        <fullName evidence="2">Uncharacterized protein</fullName>
    </submittedName>
</protein>
<evidence type="ECO:0000256" key="1">
    <source>
        <dbReference type="SAM" id="Phobius"/>
    </source>
</evidence>
<reference evidence="3" key="1">
    <citation type="submission" date="2015-11" db="EMBL/GenBank/DDBJ databases">
        <title>Complete genome sequence of a polyethylene-glycol degrader Sphingopyxis macrogoltabida 203N (NBRC 111659).</title>
        <authorList>
            <person name="Yoshiyuki O."/>
            <person name="Shouta N."/>
            <person name="Nagata Y."/>
            <person name="Numata M."/>
            <person name="Tsuchikane K."/>
            <person name="Hosoyama A."/>
            <person name="Yamazoe A."/>
            <person name="Tsuda M."/>
            <person name="Fujita N."/>
            <person name="Kawai F."/>
        </authorList>
    </citation>
    <scope>NUCLEOTIDE SEQUENCE [LARGE SCALE GENOMIC DNA]</scope>
    <source>
        <strain evidence="3">203N</strain>
    </source>
</reference>
<feature type="transmembrane region" description="Helical" evidence="1">
    <location>
        <begin position="20"/>
        <end position="42"/>
    </location>
</feature>
<name>A0AAC9AUV8_SPHMC</name>
<reference evidence="2 3" key="2">
    <citation type="journal article" date="2016" name="Genome Announc.">
        <title>Complete Genome Sequence of Sphingopyxis macrogoltabida Strain 203N (NBRC 111659), a Polyethylene Glycol Degrader.</title>
        <authorList>
            <person name="Ohtsubo Y."/>
            <person name="Nonoyama S."/>
            <person name="Nagata Y."/>
            <person name="Numata M."/>
            <person name="Tsuchikane K."/>
            <person name="Hosoyama A."/>
            <person name="Yamazoe A."/>
            <person name="Tsuda M."/>
            <person name="Fujita N."/>
            <person name="Kawai F."/>
        </authorList>
    </citation>
    <scope>NUCLEOTIDE SEQUENCE [LARGE SCALE GENOMIC DNA]</scope>
    <source>
        <strain evidence="2 3">203N</strain>
    </source>
</reference>
<dbReference type="Proteomes" id="UP000076088">
    <property type="component" value="Chromosome"/>
</dbReference>
<evidence type="ECO:0000313" key="2">
    <source>
        <dbReference type="EMBL" id="AMU89117.1"/>
    </source>
</evidence>
<dbReference type="AlphaFoldDB" id="A0AAC9AUV8"/>
<keyword evidence="1" id="KW-0812">Transmembrane</keyword>
<gene>
    <name evidence="2" type="ORF">ATM17_08710</name>
</gene>
<keyword evidence="3" id="KW-1185">Reference proteome</keyword>
<keyword evidence="1" id="KW-1133">Transmembrane helix</keyword>
<proteinExistence type="predicted"/>
<sequence length="115" mass="12169">MSTPVKYSPDAIEIELIRSLYDGLLPSLVMSLGFLICGALIIEQSGDMLIAGPYAIGVLASIARLLVASRDAAAADNPAITLGEARRLDEALYTAKRSDRSICRYRDAAAVQAAA</sequence>
<feature type="transmembrane region" description="Helical" evidence="1">
    <location>
        <begin position="48"/>
        <end position="67"/>
    </location>
</feature>
<evidence type="ECO:0000313" key="3">
    <source>
        <dbReference type="Proteomes" id="UP000076088"/>
    </source>
</evidence>
<dbReference type="KEGG" id="smaz:LH19_11120"/>
<dbReference type="RefSeq" id="WP_054727831.1">
    <property type="nucleotide sequence ID" value="NZ_CP009429.1"/>
</dbReference>
<dbReference type="EMBL" id="CP013344">
    <property type="protein sequence ID" value="AMU89117.1"/>
    <property type="molecule type" value="Genomic_DNA"/>
</dbReference>
<accession>A0AAC9AUV8</accession>
<organism evidence="2 3">
    <name type="scientific">Sphingopyxis macrogoltabida</name>
    <name type="common">Sphingomonas macrogoltabidus</name>
    <dbReference type="NCBI Taxonomy" id="33050"/>
    <lineage>
        <taxon>Bacteria</taxon>
        <taxon>Pseudomonadati</taxon>
        <taxon>Pseudomonadota</taxon>
        <taxon>Alphaproteobacteria</taxon>
        <taxon>Sphingomonadales</taxon>
        <taxon>Sphingomonadaceae</taxon>
        <taxon>Sphingopyxis</taxon>
    </lineage>
</organism>
<keyword evidence="1" id="KW-0472">Membrane</keyword>